<dbReference type="GeneID" id="68858879"/>
<accession>A0A897NYU5</accession>
<gene>
    <name evidence="3" type="ORF">HSEST_2245</name>
</gene>
<dbReference type="Pfam" id="PF25932">
    <property type="entry name" value="DUF7977"/>
    <property type="match status" value="1"/>
</dbReference>
<dbReference type="AlphaFoldDB" id="A0A897NYU5"/>
<proteinExistence type="predicted"/>
<reference evidence="3 4" key="1">
    <citation type="submission" date="2020-11" db="EMBL/GenBank/DDBJ databases">
        <title>Carbohydrate-dependent, anaerobic sulfur respiration: A novel catabolism in halophilic archaea.</title>
        <authorList>
            <person name="Sorokin D.Y."/>
            <person name="Messina E."/>
            <person name="Smedile F."/>
            <person name="La Cono V."/>
            <person name="Hallsworth J.E."/>
            <person name="Yakimov M.M."/>
        </authorList>
    </citation>
    <scope>NUCLEOTIDE SEQUENCE [LARGE SCALE GENOMIC DNA]</scope>
    <source>
        <strain evidence="3 4">HSR-Est</strain>
    </source>
</reference>
<evidence type="ECO:0000313" key="3">
    <source>
        <dbReference type="EMBL" id="QSG15759.1"/>
    </source>
</evidence>
<evidence type="ECO:0000256" key="2">
    <source>
        <dbReference type="SAM" id="Phobius"/>
    </source>
</evidence>
<keyword evidence="2" id="KW-1133">Transmembrane helix</keyword>
<evidence type="ECO:0000313" key="4">
    <source>
        <dbReference type="Proteomes" id="UP000663292"/>
    </source>
</evidence>
<dbReference type="InterPro" id="IPR058283">
    <property type="entry name" value="DUF7977"/>
</dbReference>
<keyword evidence="4" id="KW-1185">Reference proteome</keyword>
<sequence>MRDDTDGERYVHRPDASAGDADSDFGWRGWVLVGAVVVSFLLVPWTLILLSSARDAVAAVGLPWRETFLIVPLVPALGLGVLGVWAALAARR</sequence>
<feature type="region of interest" description="Disordered" evidence="1">
    <location>
        <begin position="1"/>
        <end position="24"/>
    </location>
</feature>
<dbReference type="EMBL" id="CP064791">
    <property type="protein sequence ID" value="QSG15759.1"/>
    <property type="molecule type" value="Genomic_DNA"/>
</dbReference>
<feature type="transmembrane region" description="Helical" evidence="2">
    <location>
        <begin position="68"/>
        <end position="90"/>
    </location>
</feature>
<dbReference type="RefSeq" id="WP_229121013.1">
    <property type="nucleotide sequence ID" value="NZ_CP064791.1"/>
</dbReference>
<keyword evidence="2" id="KW-0812">Transmembrane</keyword>
<keyword evidence="2" id="KW-0472">Membrane</keyword>
<organism evidence="3 4">
    <name type="scientific">Halapricum desulfuricans</name>
    <dbReference type="NCBI Taxonomy" id="2841257"/>
    <lineage>
        <taxon>Archaea</taxon>
        <taxon>Methanobacteriati</taxon>
        <taxon>Methanobacteriota</taxon>
        <taxon>Stenosarchaea group</taxon>
        <taxon>Halobacteria</taxon>
        <taxon>Halobacteriales</taxon>
        <taxon>Haloarculaceae</taxon>
        <taxon>Halapricum</taxon>
    </lineage>
</organism>
<dbReference type="Proteomes" id="UP000663292">
    <property type="component" value="Chromosome"/>
</dbReference>
<evidence type="ECO:0000256" key="1">
    <source>
        <dbReference type="SAM" id="MobiDB-lite"/>
    </source>
</evidence>
<name>A0A897NYU5_9EURY</name>
<feature type="transmembrane region" description="Helical" evidence="2">
    <location>
        <begin position="29"/>
        <end position="48"/>
    </location>
</feature>
<protein>
    <submittedName>
        <fullName evidence="3">Putative membrane protein</fullName>
    </submittedName>
</protein>
<feature type="compositionally biased region" description="Basic and acidic residues" evidence="1">
    <location>
        <begin position="1"/>
        <end position="15"/>
    </location>
</feature>